<evidence type="ECO:0008006" key="3">
    <source>
        <dbReference type="Google" id="ProtNLM"/>
    </source>
</evidence>
<proteinExistence type="predicted"/>
<dbReference type="Proteomes" id="UP000334019">
    <property type="component" value="Chromosome"/>
</dbReference>
<evidence type="ECO:0000313" key="2">
    <source>
        <dbReference type="Proteomes" id="UP000334019"/>
    </source>
</evidence>
<dbReference type="SUPFAM" id="SSF56634">
    <property type="entry name" value="Heme-dependent catalase-like"/>
    <property type="match status" value="1"/>
</dbReference>
<protein>
    <recommendedName>
        <fullName evidence="3">Phosphodiesterase</fullName>
    </recommendedName>
</protein>
<dbReference type="InterPro" id="IPR020835">
    <property type="entry name" value="Catalase_sf"/>
</dbReference>
<dbReference type="AlphaFoldDB" id="A0A5Q2RRG1"/>
<gene>
    <name evidence="1" type="ORF">GH723_12080</name>
</gene>
<accession>A0A5Q2RRG1</accession>
<dbReference type="RefSeq" id="WP_153759881.1">
    <property type="nucleotide sequence ID" value="NZ_CP045851.1"/>
</dbReference>
<organism evidence="1 2">
    <name type="scientific">Actinomarinicola tropica</name>
    <dbReference type="NCBI Taxonomy" id="2789776"/>
    <lineage>
        <taxon>Bacteria</taxon>
        <taxon>Bacillati</taxon>
        <taxon>Actinomycetota</taxon>
        <taxon>Acidimicrobiia</taxon>
        <taxon>Acidimicrobiales</taxon>
        <taxon>Iamiaceae</taxon>
        <taxon>Actinomarinicola</taxon>
    </lineage>
</organism>
<keyword evidence="2" id="KW-1185">Reference proteome</keyword>
<evidence type="ECO:0000313" key="1">
    <source>
        <dbReference type="EMBL" id="QGG95775.1"/>
    </source>
</evidence>
<dbReference type="EMBL" id="CP045851">
    <property type="protein sequence ID" value="QGG95775.1"/>
    <property type="molecule type" value="Genomic_DNA"/>
</dbReference>
<sequence length="223" mass="24024">MDAPDLPRWAARSAHRLFGTVAKLRDARGLHPKGTTFRGDAQIYPAGAALGPPGSIDVVARLSRGIGLPHPWPDFNGIAIRFVDAHGPDRHQDVLLTASFSAPVLRHTIFPWPTFSVLGYSSVLTFGTEDGPRVLRVEPLAAPTLDAAVESLPLTVELRIAEPRAGWAPAATVVLREVVPADEAAVVRFDPWTTTVTFRPRGILNSLRGPAYAGSREAAPRRP</sequence>
<dbReference type="KEGG" id="atq:GH723_12080"/>
<name>A0A5Q2RRG1_9ACTN</name>
<reference evidence="1 2" key="1">
    <citation type="submission" date="2019-11" db="EMBL/GenBank/DDBJ databases">
        <authorList>
            <person name="He Y."/>
        </authorList>
    </citation>
    <scope>NUCLEOTIDE SEQUENCE [LARGE SCALE GENOMIC DNA]</scope>
    <source>
        <strain evidence="1 2">SCSIO 58843</strain>
    </source>
</reference>
<dbReference type="GO" id="GO:0020037">
    <property type="term" value="F:heme binding"/>
    <property type="evidence" value="ECO:0007669"/>
    <property type="project" value="InterPro"/>
</dbReference>